<dbReference type="RefSeq" id="WP_255928959.1">
    <property type="nucleotide sequence ID" value="NZ_JANFQP010000002.1"/>
</dbReference>
<dbReference type="Proteomes" id="UP001597394">
    <property type="component" value="Unassembled WGS sequence"/>
</dbReference>
<keyword evidence="1" id="KW-1133">Transmembrane helix</keyword>
<keyword evidence="1" id="KW-0812">Transmembrane</keyword>
<comment type="caution">
    <text evidence="2">The sequence shown here is derived from an EMBL/GenBank/DDBJ whole genome shotgun (WGS) entry which is preliminary data.</text>
</comment>
<keyword evidence="1" id="KW-0472">Membrane</keyword>
<accession>A0ABW5K8E2</accession>
<evidence type="ECO:0000313" key="2">
    <source>
        <dbReference type="EMBL" id="MFD2545162.1"/>
    </source>
</evidence>
<keyword evidence="3" id="KW-1185">Reference proteome</keyword>
<sequence>MKTIKKIMVGIFTVFVLSLLAGYFYFDRKFTPEENTLILKNESGKIPIQWVDESKSVLLLPIHFKGDSVTYYLQWDTGSPSTVFYKKAIQKIPKIQIQDHTAKCLFTIGNTEIQSEKIKILDFGKENDSARFKIIGTLGADVLENRKTVLNFKDNTIELNLKTIPSHFRGKTFGFELKKRKIIIPALLNGKKEKYLYDSGSSAYELLTNKENWEQLKTPHAKIEKEHGNSWGNILTTYTATSENQIDFGGTKVTLNKVTYVEGYSKTQYLLMKFSGMSGMLGNALFLNNEIFIDAEHLEMGIR</sequence>
<evidence type="ECO:0008006" key="4">
    <source>
        <dbReference type="Google" id="ProtNLM"/>
    </source>
</evidence>
<gene>
    <name evidence="2" type="ORF">ACFSO8_06785</name>
</gene>
<dbReference type="EMBL" id="JBHULG010000002">
    <property type="protein sequence ID" value="MFD2545162.1"/>
    <property type="molecule type" value="Genomic_DNA"/>
</dbReference>
<name>A0ABW5K8E2_9FLAO</name>
<evidence type="ECO:0000256" key="1">
    <source>
        <dbReference type="SAM" id="Phobius"/>
    </source>
</evidence>
<evidence type="ECO:0000313" key="3">
    <source>
        <dbReference type="Proteomes" id="UP001597394"/>
    </source>
</evidence>
<feature type="transmembrane region" description="Helical" evidence="1">
    <location>
        <begin position="7"/>
        <end position="26"/>
    </location>
</feature>
<proteinExistence type="predicted"/>
<reference evidence="3" key="1">
    <citation type="journal article" date="2019" name="Int. J. Syst. Evol. Microbiol.">
        <title>The Global Catalogue of Microorganisms (GCM) 10K type strain sequencing project: providing services to taxonomists for standard genome sequencing and annotation.</title>
        <authorList>
            <consortium name="The Broad Institute Genomics Platform"/>
            <consortium name="The Broad Institute Genome Sequencing Center for Infectious Disease"/>
            <person name="Wu L."/>
            <person name="Ma J."/>
        </authorList>
    </citation>
    <scope>NUCLEOTIDE SEQUENCE [LARGE SCALE GENOMIC DNA]</scope>
    <source>
        <strain evidence="3">KCTC 52204</strain>
    </source>
</reference>
<organism evidence="2 3">
    <name type="scientific">Kaistella montana</name>
    <dbReference type="NCBI Taxonomy" id="1849733"/>
    <lineage>
        <taxon>Bacteria</taxon>
        <taxon>Pseudomonadati</taxon>
        <taxon>Bacteroidota</taxon>
        <taxon>Flavobacteriia</taxon>
        <taxon>Flavobacteriales</taxon>
        <taxon>Weeksellaceae</taxon>
        <taxon>Chryseobacterium group</taxon>
        <taxon>Kaistella</taxon>
    </lineage>
</organism>
<protein>
    <recommendedName>
        <fullName evidence="4">Aspartyl protease</fullName>
    </recommendedName>
</protein>